<keyword evidence="3" id="KW-1185">Reference proteome</keyword>
<organism evidence="2 3">
    <name type="scientific">Paramecium sonneborni</name>
    <dbReference type="NCBI Taxonomy" id="65129"/>
    <lineage>
        <taxon>Eukaryota</taxon>
        <taxon>Sar</taxon>
        <taxon>Alveolata</taxon>
        <taxon>Ciliophora</taxon>
        <taxon>Intramacronucleata</taxon>
        <taxon>Oligohymenophorea</taxon>
        <taxon>Peniculida</taxon>
        <taxon>Parameciidae</taxon>
        <taxon>Paramecium</taxon>
    </lineage>
</organism>
<feature type="chain" id="PRO_5035793835" evidence="1">
    <location>
        <begin position="19"/>
        <end position="285"/>
    </location>
</feature>
<gene>
    <name evidence="2" type="ORF">PSON_ATCC_30995.1.T0720202</name>
</gene>
<comment type="caution">
    <text evidence="2">The sequence shown here is derived from an EMBL/GenBank/DDBJ whole genome shotgun (WGS) entry which is preliminary data.</text>
</comment>
<evidence type="ECO:0000313" key="3">
    <source>
        <dbReference type="Proteomes" id="UP000692954"/>
    </source>
</evidence>
<evidence type="ECO:0000313" key="2">
    <source>
        <dbReference type="EMBL" id="CAD8099794.1"/>
    </source>
</evidence>
<evidence type="ECO:0000256" key="1">
    <source>
        <dbReference type="SAM" id="SignalP"/>
    </source>
</evidence>
<name>A0A8S1PA94_9CILI</name>
<dbReference type="OrthoDB" id="283050at2759"/>
<sequence>MIVNQLVCFLALIVVVNSNITIDTTSHCDCSELRMQDCQFSSYCYWSNDQCESYDNYCAVFTIQSQCTPLTTGYQCKWEDNSCISHMYKCEEFSSNQDCPCYWNKDNKCEEYKGCSNYNEQNCPASQGCVYKVKQCLEEDYVTCSDQTLATCIGKEKLYTGCAINNDNKCDSYSLFSECSDLNNFKTKCVEYGCKYANNKCEKKQCEDLTLDECTSVKIDQKTKILCEIKQQKCVEAENTNYLNINTCYNSTSGNYKWIGNCVECDSLVYSILLTYFSLLIVVFL</sequence>
<reference evidence="2" key="1">
    <citation type="submission" date="2021-01" db="EMBL/GenBank/DDBJ databases">
        <authorList>
            <consortium name="Genoscope - CEA"/>
            <person name="William W."/>
        </authorList>
    </citation>
    <scope>NUCLEOTIDE SEQUENCE</scope>
</reference>
<proteinExistence type="predicted"/>
<keyword evidence="1" id="KW-0732">Signal</keyword>
<feature type="signal peptide" evidence="1">
    <location>
        <begin position="1"/>
        <end position="18"/>
    </location>
</feature>
<dbReference type="AlphaFoldDB" id="A0A8S1PA94"/>
<protein>
    <submittedName>
        <fullName evidence="2">Uncharacterized protein</fullName>
    </submittedName>
</protein>
<dbReference type="Proteomes" id="UP000692954">
    <property type="component" value="Unassembled WGS sequence"/>
</dbReference>
<dbReference type="EMBL" id="CAJJDN010000072">
    <property type="protein sequence ID" value="CAD8099794.1"/>
    <property type="molecule type" value="Genomic_DNA"/>
</dbReference>
<accession>A0A8S1PA94</accession>